<dbReference type="SUPFAM" id="SSF52096">
    <property type="entry name" value="ClpP/crotonase"/>
    <property type="match status" value="1"/>
</dbReference>
<dbReference type="EMBL" id="JACHIJ010000011">
    <property type="protein sequence ID" value="MBB5055142.1"/>
    <property type="molecule type" value="Genomic_DNA"/>
</dbReference>
<evidence type="ECO:0000313" key="4">
    <source>
        <dbReference type="Proteomes" id="UP000521227"/>
    </source>
</evidence>
<sequence>MTGLDPAIAWERRGKTVWIRLNKPKSLNALTIQMINTFEQILAELEQDRMLCAVVVAGTERAFSAGADLKELQLRSDGAGYESGPNSFVDRLNTFLCRLEEFPLPVIAAVSGWAMAGGLEIVLACDLVIAGESARFGDAHANYGLLPGGGSSVRLPRKVGPMRAREMMFTGDSYAAADMKLAGLVTAVVNDSAVETEAGKLADRLALRSPAGLRRMKSLLLQTPEQPKAAGLRMEQLEWALHALSNDLREGISAFREKRTPQFTGT</sequence>
<dbReference type="InterPro" id="IPR029045">
    <property type="entry name" value="ClpP/crotonase-like_dom_sf"/>
</dbReference>
<dbReference type="InterPro" id="IPR001753">
    <property type="entry name" value="Enoyl-CoA_hydra/iso"/>
</dbReference>
<dbReference type="GO" id="GO:0003824">
    <property type="term" value="F:catalytic activity"/>
    <property type="evidence" value="ECO:0007669"/>
    <property type="project" value="InterPro"/>
</dbReference>
<dbReference type="Proteomes" id="UP000521227">
    <property type="component" value="Unassembled WGS sequence"/>
</dbReference>
<dbReference type="PANTHER" id="PTHR11941:SF54">
    <property type="entry name" value="ENOYL-COA HYDRATASE, MITOCHONDRIAL"/>
    <property type="match status" value="1"/>
</dbReference>
<gene>
    <name evidence="3" type="ORF">HNQ36_005153</name>
</gene>
<evidence type="ECO:0000256" key="2">
    <source>
        <dbReference type="RuleBase" id="RU003707"/>
    </source>
</evidence>
<accession>A0A840N8K3</accession>
<dbReference type="PANTHER" id="PTHR11941">
    <property type="entry name" value="ENOYL-COA HYDRATASE-RELATED"/>
    <property type="match status" value="1"/>
</dbReference>
<evidence type="ECO:0000313" key="3">
    <source>
        <dbReference type="EMBL" id="MBB5055142.1"/>
    </source>
</evidence>
<evidence type="ECO:0000256" key="1">
    <source>
        <dbReference type="ARBA" id="ARBA00005254"/>
    </source>
</evidence>
<proteinExistence type="inferred from homology"/>
<dbReference type="AlphaFoldDB" id="A0A840N8K3"/>
<reference evidence="3 4" key="1">
    <citation type="submission" date="2020-08" db="EMBL/GenBank/DDBJ databases">
        <title>Genomic Encyclopedia of Type Strains, Phase IV (KMG-IV): sequencing the most valuable type-strain genomes for metagenomic binning, comparative biology and taxonomic classification.</title>
        <authorList>
            <person name="Goeker M."/>
        </authorList>
    </citation>
    <scope>NUCLEOTIDE SEQUENCE [LARGE SCALE GENOMIC DNA]</scope>
    <source>
        <strain evidence="3 4">DSM 17498</strain>
    </source>
</reference>
<dbReference type="Gene3D" id="3.90.226.10">
    <property type="entry name" value="2-enoyl-CoA Hydratase, Chain A, domain 1"/>
    <property type="match status" value="1"/>
</dbReference>
<protein>
    <submittedName>
        <fullName evidence="3">Enoyl-CoA hydratase/carnithine racemase</fullName>
    </submittedName>
</protein>
<dbReference type="RefSeq" id="WP_184090449.1">
    <property type="nucleotide sequence ID" value="NZ_JACHIJ010000011.1"/>
</dbReference>
<organism evidence="3 4">
    <name type="scientific">Afipia massiliensis</name>
    <dbReference type="NCBI Taxonomy" id="211460"/>
    <lineage>
        <taxon>Bacteria</taxon>
        <taxon>Pseudomonadati</taxon>
        <taxon>Pseudomonadota</taxon>
        <taxon>Alphaproteobacteria</taxon>
        <taxon>Hyphomicrobiales</taxon>
        <taxon>Nitrobacteraceae</taxon>
        <taxon>Afipia</taxon>
    </lineage>
</organism>
<dbReference type="Pfam" id="PF00378">
    <property type="entry name" value="ECH_1"/>
    <property type="match status" value="1"/>
</dbReference>
<dbReference type="GO" id="GO:0006635">
    <property type="term" value="P:fatty acid beta-oxidation"/>
    <property type="evidence" value="ECO:0007669"/>
    <property type="project" value="TreeGrafter"/>
</dbReference>
<comment type="similarity">
    <text evidence="1 2">Belongs to the enoyl-CoA hydratase/isomerase family.</text>
</comment>
<dbReference type="InterPro" id="IPR018376">
    <property type="entry name" value="Enoyl-CoA_hyd/isom_CS"/>
</dbReference>
<name>A0A840N8K3_9BRAD</name>
<dbReference type="CDD" id="cd06558">
    <property type="entry name" value="crotonase-like"/>
    <property type="match status" value="1"/>
</dbReference>
<comment type="caution">
    <text evidence="3">The sequence shown here is derived from an EMBL/GenBank/DDBJ whole genome shotgun (WGS) entry which is preliminary data.</text>
</comment>
<dbReference type="PROSITE" id="PS00166">
    <property type="entry name" value="ENOYL_COA_HYDRATASE"/>
    <property type="match status" value="1"/>
</dbReference>